<dbReference type="InterPro" id="IPR018357">
    <property type="entry name" value="Hexapep_transf_CS"/>
</dbReference>
<evidence type="ECO:0000313" key="3">
    <source>
        <dbReference type="EMBL" id="CAB4764490.1"/>
    </source>
</evidence>
<dbReference type="EMBL" id="CAEZYU010000206">
    <property type="protein sequence ID" value="CAB4764490.1"/>
    <property type="molecule type" value="Genomic_DNA"/>
</dbReference>
<dbReference type="EMBL" id="CAFBMG010000290">
    <property type="protein sequence ID" value="CAB4924435.1"/>
    <property type="molecule type" value="Genomic_DNA"/>
</dbReference>
<protein>
    <submittedName>
        <fullName evidence="3">Unannotated protein</fullName>
    </submittedName>
</protein>
<evidence type="ECO:0000313" key="2">
    <source>
        <dbReference type="EMBL" id="CAB4542853.1"/>
    </source>
</evidence>
<dbReference type="PROSITE" id="PS00101">
    <property type="entry name" value="HEXAPEP_TRANSFERASES"/>
    <property type="match status" value="1"/>
</dbReference>
<accession>A0A6J6UXH4</accession>
<proteinExistence type="predicted"/>
<dbReference type="InterPro" id="IPR001451">
    <property type="entry name" value="Hexapep"/>
</dbReference>
<evidence type="ECO:0000256" key="1">
    <source>
        <dbReference type="ARBA" id="ARBA00022679"/>
    </source>
</evidence>
<dbReference type="CDD" id="cd04647">
    <property type="entry name" value="LbH_MAT_like"/>
    <property type="match status" value="1"/>
</dbReference>
<gene>
    <name evidence="2" type="ORF">UFOPK1358_01124</name>
    <name evidence="3" type="ORF">UFOPK2766_02434</name>
    <name evidence="4" type="ORF">UFOPK3519_02108</name>
</gene>
<sequence>MCHHRYVGLNDNPIFVGRPLSEKVFDRLRGEVDRLRTRRRFRLTGITVGEGWKVFGVPIITRKPGSEVILGDRLTLVSRPAATAMGISHCVILRAGPQARLTIGNDVGLSGSTICAVTSVSIGDRVMLGSDVIVTDSDGHSLAPEQRRYAGFPEGTPNNAVVIGDDVFIGARSMVMKGANIGAGSVIGAASVVLGTIPPNSIAAGTPAKVIGTVPPKS</sequence>
<dbReference type="InterPro" id="IPR011004">
    <property type="entry name" value="Trimer_LpxA-like_sf"/>
</dbReference>
<name>A0A6J6UXH4_9ZZZZ</name>
<dbReference type="EMBL" id="CAEZSF010000105">
    <property type="protein sequence ID" value="CAB4542853.1"/>
    <property type="molecule type" value="Genomic_DNA"/>
</dbReference>
<dbReference type="GO" id="GO:0016740">
    <property type="term" value="F:transferase activity"/>
    <property type="evidence" value="ECO:0007669"/>
    <property type="project" value="UniProtKB-KW"/>
</dbReference>
<keyword evidence="1" id="KW-0808">Transferase</keyword>
<dbReference type="PANTHER" id="PTHR23416">
    <property type="entry name" value="SIALIC ACID SYNTHASE-RELATED"/>
    <property type="match status" value="1"/>
</dbReference>
<organism evidence="3">
    <name type="scientific">freshwater metagenome</name>
    <dbReference type="NCBI Taxonomy" id="449393"/>
    <lineage>
        <taxon>unclassified sequences</taxon>
        <taxon>metagenomes</taxon>
        <taxon>ecological metagenomes</taxon>
    </lineage>
</organism>
<dbReference type="SUPFAM" id="SSF51161">
    <property type="entry name" value="Trimeric LpxA-like enzymes"/>
    <property type="match status" value="1"/>
</dbReference>
<evidence type="ECO:0000313" key="4">
    <source>
        <dbReference type="EMBL" id="CAB4924435.1"/>
    </source>
</evidence>
<dbReference type="Gene3D" id="2.160.10.10">
    <property type="entry name" value="Hexapeptide repeat proteins"/>
    <property type="match status" value="1"/>
</dbReference>
<dbReference type="AlphaFoldDB" id="A0A6J6UXH4"/>
<reference evidence="3" key="1">
    <citation type="submission" date="2020-05" db="EMBL/GenBank/DDBJ databases">
        <authorList>
            <person name="Chiriac C."/>
            <person name="Salcher M."/>
            <person name="Ghai R."/>
            <person name="Kavagutti S V."/>
        </authorList>
    </citation>
    <scope>NUCLEOTIDE SEQUENCE</scope>
</reference>
<dbReference type="InterPro" id="IPR051159">
    <property type="entry name" value="Hexapeptide_acetyltransf"/>
</dbReference>
<dbReference type="Pfam" id="PF00132">
    <property type="entry name" value="Hexapep"/>
    <property type="match status" value="1"/>
</dbReference>